<dbReference type="STRING" id="311410.LA5095_04344"/>
<sequence>MQVEAFFNFLGISTSEKLPDAPALVAGEGHRTVKMTDQGTQWIIVLSSPD</sequence>
<protein>
    <submittedName>
        <fullName evidence="1">Uncharacterized protein</fullName>
    </submittedName>
</protein>
<proteinExistence type="predicted"/>
<name>A0A0M7AKI2_9HYPH</name>
<gene>
    <name evidence="1" type="ORF">LA5096_04359</name>
</gene>
<dbReference type="EMBL" id="CXWC01000012">
    <property type="protein sequence ID" value="CTQ75399.1"/>
    <property type="molecule type" value="Genomic_DNA"/>
</dbReference>
<dbReference type="AlphaFoldDB" id="A0A0M7AKI2"/>
<dbReference type="Proteomes" id="UP000049983">
    <property type="component" value="Unassembled WGS sequence"/>
</dbReference>
<keyword evidence="2" id="KW-1185">Reference proteome</keyword>
<accession>A0A0M7AKI2</accession>
<evidence type="ECO:0000313" key="2">
    <source>
        <dbReference type="Proteomes" id="UP000049983"/>
    </source>
</evidence>
<organism evidence="1 2">
    <name type="scientific">Roseibium album</name>
    <dbReference type="NCBI Taxonomy" id="311410"/>
    <lineage>
        <taxon>Bacteria</taxon>
        <taxon>Pseudomonadati</taxon>
        <taxon>Pseudomonadota</taxon>
        <taxon>Alphaproteobacteria</taxon>
        <taxon>Hyphomicrobiales</taxon>
        <taxon>Stappiaceae</taxon>
        <taxon>Roseibium</taxon>
    </lineage>
</organism>
<evidence type="ECO:0000313" key="1">
    <source>
        <dbReference type="EMBL" id="CTQ75399.1"/>
    </source>
</evidence>
<reference evidence="2" key="1">
    <citation type="submission" date="2015-07" db="EMBL/GenBank/DDBJ databases">
        <authorList>
            <person name="Rodrigo-Torres Lidia"/>
            <person name="Arahal R.David."/>
        </authorList>
    </citation>
    <scope>NUCLEOTIDE SEQUENCE [LARGE SCALE GENOMIC DNA]</scope>
    <source>
        <strain evidence="2">CECT 5096</strain>
    </source>
</reference>